<sequence>MPTIPSFITRYFTKEEPKPPPISTRAAVSLLVIYTVIYVAPFYLSPRTRPSPTLTRDAPSVIRARIKSVLLSCVVCSLITFLILTSESLATTAEALHALGYWPVGLVETAKCFLLTTVLFAGPLYEYLVVDEGWREWIALRPVAEVFNEPTRWRNIVAGPYTEEVLFRSASVPLMLAAQTSVTSTIFVSPLIFGLAHLHHAYEFRVTHPGVPFTAVVLRSVVQLSYTTLFGAYATFLYLRSGSVLAVFVVHAFCNCMGLPRVWGRVYPDEGVINNRTGKVFRPSVIWTVVYYILLFAGAFGWYRYYGVLTESPNALVTIKM</sequence>
<gene>
    <name evidence="1" type="ORF">F4821DRAFT_105353</name>
</gene>
<name>A0ACC0D489_9PEZI</name>
<proteinExistence type="predicted"/>
<organism evidence="1 2">
    <name type="scientific">Hypoxylon rubiginosum</name>
    <dbReference type="NCBI Taxonomy" id="110542"/>
    <lineage>
        <taxon>Eukaryota</taxon>
        <taxon>Fungi</taxon>
        <taxon>Dikarya</taxon>
        <taxon>Ascomycota</taxon>
        <taxon>Pezizomycotina</taxon>
        <taxon>Sordariomycetes</taxon>
        <taxon>Xylariomycetidae</taxon>
        <taxon>Xylariales</taxon>
        <taxon>Hypoxylaceae</taxon>
        <taxon>Hypoxylon</taxon>
    </lineage>
</organism>
<reference evidence="1 2" key="1">
    <citation type="journal article" date="2022" name="New Phytol.">
        <title>Ecological generalism drives hyperdiversity of secondary metabolite gene clusters in xylarialean endophytes.</title>
        <authorList>
            <person name="Franco M.E.E."/>
            <person name="Wisecaver J.H."/>
            <person name="Arnold A.E."/>
            <person name="Ju Y.M."/>
            <person name="Slot J.C."/>
            <person name="Ahrendt S."/>
            <person name="Moore L.P."/>
            <person name="Eastman K.E."/>
            <person name="Scott K."/>
            <person name="Konkel Z."/>
            <person name="Mondo S.J."/>
            <person name="Kuo A."/>
            <person name="Hayes R.D."/>
            <person name="Haridas S."/>
            <person name="Andreopoulos B."/>
            <person name="Riley R."/>
            <person name="LaButti K."/>
            <person name="Pangilinan J."/>
            <person name="Lipzen A."/>
            <person name="Amirebrahimi M."/>
            <person name="Yan J."/>
            <person name="Adam C."/>
            <person name="Keymanesh K."/>
            <person name="Ng V."/>
            <person name="Louie K."/>
            <person name="Northen T."/>
            <person name="Drula E."/>
            <person name="Henrissat B."/>
            <person name="Hsieh H.M."/>
            <person name="Youens-Clark K."/>
            <person name="Lutzoni F."/>
            <person name="Miadlikowska J."/>
            <person name="Eastwood D.C."/>
            <person name="Hamelin R.C."/>
            <person name="Grigoriev I.V."/>
            <person name="U'Ren J.M."/>
        </authorList>
    </citation>
    <scope>NUCLEOTIDE SEQUENCE [LARGE SCALE GENOMIC DNA]</scope>
    <source>
        <strain evidence="1 2">ER1909</strain>
    </source>
</reference>
<evidence type="ECO:0000313" key="2">
    <source>
        <dbReference type="Proteomes" id="UP001497680"/>
    </source>
</evidence>
<comment type="caution">
    <text evidence="1">The sequence shown here is derived from an EMBL/GenBank/DDBJ whole genome shotgun (WGS) entry which is preliminary data.</text>
</comment>
<accession>A0ACC0D489</accession>
<dbReference type="EMBL" id="MU394307">
    <property type="protein sequence ID" value="KAI6087553.1"/>
    <property type="molecule type" value="Genomic_DNA"/>
</dbReference>
<keyword evidence="2" id="KW-1185">Reference proteome</keyword>
<dbReference type="Proteomes" id="UP001497680">
    <property type="component" value="Unassembled WGS sequence"/>
</dbReference>
<protein>
    <submittedName>
        <fullName evidence="1">Uncharacterized protein</fullName>
    </submittedName>
</protein>
<evidence type="ECO:0000313" key="1">
    <source>
        <dbReference type="EMBL" id="KAI6087553.1"/>
    </source>
</evidence>